<feature type="signal peptide" evidence="1">
    <location>
        <begin position="1"/>
        <end position="38"/>
    </location>
</feature>
<reference evidence="2 3" key="1">
    <citation type="journal article" date="2019" name="Int. J. Syst. Evol. Microbiol.">
        <title>The Global Catalogue of Microorganisms (GCM) 10K type strain sequencing project: providing services to taxonomists for standard genome sequencing and annotation.</title>
        <authorList>
            <consortium name="The Broad Institute Genomics Platform"/>
            <consortium name="The Broad Institute Genome Sequencing Center for Infectious Disease"/>
            <person name="Wu L."/>
            <person name="Ma J."/>
        </authorList>
    </citation>
    <scope>NUCLEOTIDE SEQUENCE [LARGE SCALE GENOMIC DNA]</scope>
    <source>
        <strain evidence="2 3">JCM 13022</strain>
    </source>
</reference>
<gene>
    <name evidence="2" type="ORF">GCM10009675_19570</name>
</gene>
<keyword evidence="3" id="KW-1185">Reference proteome</keyword>
<evidence type="ECO:0000313" key="3">
    <source>
        <dbReference type="Proteomes" id="UP001500467"/>
    </source>
</evidence>
<comment type="caution">
    <text evidence="2">The sequence shown here is derived from an EMBL/GenBank/DDBJ whole genome shotgun (WGS) entry which is preliminary data.</text>
</comment>
<dbReference type="EMBL" id="BAAALM010000007">
    <property type="protein sequence ID" value="GAA1202565.1"/>
    <property type="molecule type" value="Genomic_DNA"/>
</dbReference>
<protein>
    <recommendedName>
        <fullName evidence="4">Secreted protein</fullName>
    </recommendedName>
</protein>
<keyword evidence="1" id="KW-0732">Signal</keyword>
<dbReference type="Proteomes" id="UP001500467">
    <property type="component" value="Unassembled WGS sequence"/>
</dbReference>
<name>A0ABN1VCI5_9PSEU</name>
<evidence type="ECO:0000313" key="2">
    <source>
        <dbReference type="EMBL" id="GAA1202565.1"/>
    </source>
</evidence>
<evidence type="ECO:0008006" key="4">
    <source>
        <dbReference type="Google" id="ProtNLM"/>
    </source>
</evidence>
<accession>A0ABN1VCI5</accession>
<feature type="chain" id="PRO_5046019714" description="Secreted protein" evidence="1">
    <location>
        <begin position="39"/>
        <end position="70"/>
    </location>
</feature>
<dbReference type="RefSeq" id="WP_253853228.1">
    <property type="nucleotide sequence ID" value="NZ_BAAALM010000007.1"/>
</dbReference>
<proteinExistence type="predicted"/>
<evidence type="ECO:0000256" key="1">
    <source>
        <dbReference type="SAM" id="SignalP"/>
    </source>
</evidence>
<sequence>MTEKQQTPSAAKRWTTRGLAVSALTVPMVAVLGGTAAAAELTPIAEYLDETVAATSASLVEALAVVLGVS</sequence>
<organism evidence="2 3">
    <name type="scientific">Prauserella alba</name>
    <dbReference type="NCBI Taxonomy" id="176898"/>
    <lineage>
        <taxon>Bacteria</taxon>
        <taxon>Bacillati</taxon>
        <taxon>Actinomycetota</taxon>
        <taxon>Actinomycetes</taxon>
        <taxon>Pseudonocardiales</taxon>
        <taxon>Pseudonocardiaceae</taxon>
        <taxon>Prauserella</taxon>
    </lineage>
</organism>